<dbReference type="Proteomes" id="UP000708208">
    <property type="component" value="Unassembled WGS sequence"/>
</dbReference>
<accession>A0A8J2LKZ7</accession>
<sequence>VLSNLASCSDEFTCVLEVSNVLNVPMKVRGYSYFKGSAITTDVLPLGVEIFFATGKTCIEAAIAYEIESTDLALIVAVKAEEKGNKFAAVFIPVTA</sequence>
<comment type="caution">
    <text evidence="1">The sequence shown here is derived from an EMBL/GenBank/DDBJ whole genome shotgun (WGS) entry which is preliminary data.</text>
</comment>
<organism evidence="1 2">
    <name type="scientific">Allacma fusca</name>
    <dbReference type="NCBI Taxonomy" id="39272"/>
    <lineage>
        <taxon>Eukaryota</taxon>
        <taxon>Metazoa</taxon>
        <taxon>Ecdysozoa</taxon>
        <taxon>Arthropoda</taxon>
        <taxon>Hexapoda</taxon>
        <taxon>Collembola</taxon>
        <taxon>Symphypleona</taxon>
        <taxon>Sminthuridae</taxon>
        <taxon>Allacma</taxon>
    </lineage>
</organism>
<protein>
    <submittedName>
        <fullName evidence="1">Uncharacterized protein</fullName>
    </submittedName>
</protein>
<keyword evidence="2" id="KW-1185">Reference proteome</keyword>
<feature type="non-terminal residue" evidence="1">
    <location>
        <position position="96"/>
    </location>
</feature>
<dbReference type="AlphaFoldDB" id="A0A8J2LKZ7"/>
<dbReference type="EMBL" id="CAJVCH010531704">
    <property type="protein sequence ID" value="CAG7824105.1"/>
    <property type="molecule type" value="Genomic_DNA"/>
</dbReference>
<evidence type="ECO:0000313" key="1">
    <source>
        <dbReference type="EMBL" id="CAG7824105.1"/>
    </source>
</evidence>
<feature type="non-terminal residue" evidence="1">
    <location>
        <position position="1"/>
    </location>
</feature>
<gene>
    <name evidence="1" type="ORF">AFUS01_LOCUS34283</name>
</gene>
<evidence type="ECO:0000313" key="2">
    <source>
        <dbReference type="Proteomes" id="UP000708208"/>
    </source>
</evidence>
<reference evidence="1" key="1">
    <citation type="submission" date="2021-06" db="EMBL/GenBank/DDBJ databases">
        <authorList>
            <person name="Hodson N. C."/>
            <person name="Mongue J. A."/>
            <person name="Jaron S. K."/>
        </authorList>
    </citation>
    <scope>NUCLEOTIDE SEQUENCE</scope>
</reference>
<proteinExistence type="predicted"/>
<name>A0A8J2LKZ7_9HEXA</name>